<dbReference type="STRING" id="51028.A0A0N4VMY8"/>
<proteinExistence type="predicted"/>
<protein>
    <submittedName>
        <fullName evidence="3">F-box domain-containing protein</fullName>
    </submittedName>
</protein>
<dbReference type="AlphaFoldDB" id="A0A0N4VMY8"/>
<name>A0A0N4VMY8_ENTVE</name>
<dbReference type="SUPFAM" id="SSF81383">
    <property type="entry name" value="F-box domain"/>
    <property type="match status" value="1"/>
</dbReference>
<dbReference type="GO" id="GO:0019005">
    <property type="term" value="C:SCF ubiquitin ligase complex"/>
    <property type="evidence" value="ECO:0007669"/>
    <property type="project" value="TreeGrafter"/>
</dbReference>
<dbReference type="Proteomes" id="UP000274131">
    <property type="component" value="Unassembled WGS sequence"/>
</dbReference>
<evidence type="ECO:0000313" key="1">
    <source>
        <dbReference type="EMBL" id="VDD96783.1"/>
    </source>
</evidence>
<reference evidence="3" key="1">
    <citation type="submission" date="2017-02" db="UniProtKB">
        <authorList>
            <consortium name="WormBaseParasite"/>
        </authorList>
    </citation>
    <scope>IDENTIFICATION</scope>
</reference>
<dbReference type="GO" id="GO:0005737">
    <property type="term" value="C:cytoplasm"/>
    <property type="evidence" value="ECO:0007669"/>
    <property type="project" value="TreeGrafter"/>
</dbReference>
<accession>A0A0N4VMY8</accession>
<dbReference type="PANTHER" id="PTHR12874">
    <property type="entry name" value="F-BOX ONLY PROTEIN 48-RELATED"/>
    <property type="match status" value="1"/>
</dbReference>
<organism evidence="3">
    <name type="scientific">Enterobius vermicularis</name>
    <name type="common">Human pinworm</name>
    <dbReference type="NCBI Taxonomy" id="51028"/>
    <lineage>
        <taxon>Eukaryota</taxon>
        <taxon>Metazoa</taxon>
        <taxon>Ecdysozoa</taxon>
        <taxon>Nematoda</taxon>
        <taxon>Chromadorea</taxon>
        <taxon>Rhabditida</taxon>
        <taxon>Spirurina</taxon>
        <taxon>Oxyuridomorpha</taxon>
        <taxon>Oxyuroidea</taxon>
        <taxon>Oxyuridae</taxon>
        <taxon>Enterobius</taxon>
    </lineage>
</organism>
<dbReference type="PANTHER" id="PTHR12874:SF29">
    <property type="entry name" value="F-BOX ONLY PROTEIN 9"/>
    <property type="match status" value="1"/>
</dbReference>
<reference evidence="1 2" key="2">
    <citation type="submission" date="2018-10" db="EMBL/GenBank/DDBJ databases">
        <authorList>
            <consortium name="Pathogen Informatics"/>
        </authorList>
    </citation>
    <scope>NUCLEOTIDE SEQUENCE [LARGE SCALE GENOMIC DNA]</scope>
</reference>
<dbReference type="OrthoDB" id="2117972at2759"/>
<dbReference type="GO" id="GO:0031146">
    <property type="term" value="P:SCF-dependent proteasomal ubiquitin-dependent protein catabolic process"/>
    <property type="evidence" value="ECO:0007669"/>
    <property type="project" value="TreeGrafter"/>
</dbReference>
<evidence type="ECO:0000313" key="3">
    <source>
        <dbReference type="WBParaSite" id="EVEC_0001232801-mRNA-1"/>
    </source>
</evidence>
<sequence>MNAQSNHCKYFPRTVFGRTKKCLNDASKENSSNALVEQLQRRLINRGTYFELEISDGFPTIADLPIELLTVIVRYVVGSELDVISLEMLSLVSSGFYLLARNYDIWYLICKKIFRVPCPNVVRDVDWRLMFMTIPHLYFHGVYIGKCSYVRYGEASFQVTRQCEPSDKSLPGRSSGRHKGKYIPHEVAKQEFHIQLRFGGSKRRAPHCVLQWVKYDCKVTYLSGETSVTSFDLVDKRYFPLLFFSRVRSFAQPEHVDNILE</sequence>
<evidence type="ECO:0000313" key="2">
    <source>
        <dbReference type="Proteomes" id="UP000274131"/>
    </source>
</evidence>
<dbReference type="EMBL" id="UXUI01012237">
    <property type="protein sequence ID" value="VDD96783.1"/>
    <property type="molecule type" value="Genomic_DNA"/>
</dbReference>
<keyword evidence="2" id="KW-1185">Reference proteome</keyword>
<dbReference type="WBParaSite" id="EVEC_0001232801-mRNA-1">
    <property type="protein sequence ID" value="EVEC_0001232801-mRNA-1"/>
    <property type="gene ID" value="EVEC_0001232801"/>
</dbReference>
<gene>
    <name evidence="1" type="ORF">EVEC_LOCUS11534</name>
</gene>
<dbReference type="InterPro" id="IPR036047">
    <property type="entry name" value="F-box-like_dom_sf"/>
</dbReference>